<dbReference type="Gene3D" id="1.20.1330.10">
    <property type="entry name" value="f41 fragment of flagellin, N-terminal domain"/>
    <property type="match status" value="2"/>
</dbReference>
<evidence type="ECO:0000313" key="6">
    <source>
        <dbReference type="EMBL" id="MQQ99455.1"/>
    </source>
</evidence>
<dbReference type="Proteomes" id="UP000451565">
    <property type="component" value="Unassembled WGS sequence"/>
</dbReference>
<dbReference type="RefSeq" id="WP_153233030.1">
    <property type="nucleotide sequence ID" value="NZ_WINI01000001.1"/>
</dbReference>
<keyword evidence="7" id="KW-1185">Reference proteome</keyword>
<keyword evidence="6" id="KW-0969">Cilium</keyword>
<evidence type="ECO:0000259" key="5">
    <source>
        <dbReference type="Pfam" id="PF00669"/>
    </source>
</evidence>
<dbReference type="GO" id="GO:0009424">
    <property type="term" value="C:bacterial-type flagellum hook"/>
    <property type="evidence" value="ECO:0007669"/>
    <property type="project" value="InterPro"/>
</dbReference>
<name>A0A843YRW7_9BURK</name>
<comment type="caution">
    <text evidence="6">The sequence shown here is derived from an EMBL/GenBank/DDBJ whole genome shotgun (WGS) entry which is preliminary data.</text>
</comment>
<dbReference type="OrthoDB" id="9768249at2"/>
<dbReference type="PANTHER" id="PTHR42792">
    <property type="entry name" value="FLAGELLIN"/>
    <property type="match status" value="1"/>
</dbReference>
<dbReference type="NCBIfam" id="TIGR02550">
    <property type="entry name" value="flagell_flgL"/>
    <property type="match status" value="1"/>
</dbReference>
<evidence type="ECO:0000256" key="2">
    <source>
        <dbReference type="ARBA" id="ARBA00004613"/>
    </source>
</evidence>
<dbReference type="PANTHER" id="PTHR42792:SF1">
    <property type="entry name" value="FLAGELLAR HOOK-ASSOCIATED PROTEIN 3"/>
    <property type="match status" value="1"/>
</dbReference>
<dbReference type="SUPFAM" id="SSF64518">
    <property type="entry name" value="Phase 1 flagellin"/>
    <property type="match status" value="1"/>
</dbReference>
<comment type="subcellular location">
    <subcellularLocation>
        <location evidence="1">Bacterial flagellum</location>
    </subcellularLocation>
    <subcellularLocation>
        <location evidence="2">Secreted</location>
    </subcellularLocation>
</comment>
<evidence type="ECO:0000256" key="3">
    <source>
        <dbReference type="ARBA" id="ARBA00005709"/>
    </source>
</evidence>
<dbReference type="GO" id="GO:0005198">
    <property type="term" value="F:structural molecule activity"/>
    <property type="evidence" value="ECO:0007669"/>
    <property type="project" value="InterPro"/>
</dbReference>
<dbReference type="AlphaFoldDB" id="A0A843YRW7"/>
<evidence type="ECO:0000256" key="4">
    <source>
        <dbReference type="ARBA" id="ARBA00023143"/>
    </source>
</evidence>
<dbReference type="InterPro" id="IPR001492">
    <property type="entry name" value="Flagellin"/>
</dbReference>
<dbReference type="InterPro" id="IPR013384">
    <property type="entry name" value="Flagell_FlgL"/>
</dbReference>
<dbReference type="InterPro" id="IPR001029">
    <property type="entry name" value="Flagellin_N"/>
</dbReference>
<keyword evidence="4" id="KW-0975">Bacterial flagellum</keyword>
<sequence>MRISTQTFYDRSLNSLQSQQTALSRLGMQVGTQTRVMTASDDPIAAIRALGIGKSLSVNAQFAASRTQANQSLGLSDNVLGNVASTTHKIKELLVQAGDNALSDVDRAAIATQLESQMDQLMGLANTRDGNGQYLYAGFKSASPPFIKQADGSVSYVGDQGERLMQVDAARQMAANDNGRSIFQSVQANAKYIGSTPASNTGSAMFKGTSVVNANDPNFGKDFDITFLAGEYKVMTKDTPPVVIATGPYKDGGTITFGGMQMAVTGTPVDGDVIHVTTAKNAGTDMFSALSDVISALRQPASGGGSPAFAKINNALSTANVKFSNALDNVLTVATSVGARMAELDMLDEGGEDRRVSEEGSLENLVGLDMIGAISQLERQKMAMQATMLTIMKVQSLSLMDYVK</sequence>
<protein>
    <submittedName>
        <fullName evidence="6">Flagellar hook-associated protein 3</fullName>
    </submittedName>
</protein>
<organism evidence="6 7">
    <name type="scientific">Glaciimonas soli</name>
    <dbReference type="NCBI Taxonomy" id="2590999"/>
    <lineage>
        <taxon>Bacteria</taxon>
        <taxon>Pseudomonadati</taxon>
        <taxon>Pseudomonadota</taxon>
        <taxon>Betaproteobacteria</taxon>
        <taxon>Burkholderiales</taxon>
        <taxon>Oxalobacteraceae</taxon>
        <taxon>Glaciimonas</taxon>
    </lineage>
</organism>
<evidence type="ECO:0000313" key="7">
    <source>
        <dbReference type="Proteomes" id="UP000451565"/>
    </source>
</evidence>
<evidence type="ECO:0000256" key="1">
    <source>
        <dbReference type="ARBA" id="ARBA00004365"/>
    </source>
</evidence>
<keyword evidence="6" id="KW-0966">Cell projection</keyword>
<dbReference type="GO" id="GO:0005576">
    <property type="term" value="C:extracellular region"/>
    <property type="evidence" value="ECO:0007669"/>
    <property type="project" value="UniProtKB-SubCell"/>
</dbReference>
<feature type="domain" description="Flagellin N-terminal" evidence="5">
    <location>
        <begin position="3"/>
        <end position="139"/>
    </location>
</feature>
<comment type="similarity">
    <text evidence="3">Belongs to the bacterial flagellin family.</text>
</comment>
<proteinExistence type="inferred from homology"/>
<accession>A0A843YRW7</accession>
<dbReference type="GO" id="GO:0071973">
    <property type="term" value="P:bacterial-type flagellum-dependent cell motility"/>
    <property type="evidence" value="ECO:0007669"/>
    <property type="project" value="InterPro"/>
</dbReference>
<dbReference type="EMBL" id="WINI01000001">
    <property type="protein sequence ID" value="MQQ99455.1"/>
    <property type="molecule type" value="Genomic_DNA"/>
</dbReference>
<keyword evidence="6" id="KW-0282">Flagellum</keyword>
<dbReference type="Pfam" id="PF00669">
    <property type="entry name" value="Flagellin_N"/>
    <property type="match status" value="1"/>
</dbReference>
<reference evidence="6 7" key="1">
    <citation type="submission" date="2019-10" db="EMBL/GenBank/DDBJ databases">
        <title>Glaciimonas soli sp. nov., a psychrophilic bacterium isolated from the forest soil of a high elevation mountain in Taiwan.</title>
        <authorList>
            <person name="Wang L.-T."/>
            <person name="Shieh W.Y."/>
        </authorList>
    </citation>
    <scope>NUCLEOTIDE SEQUENCE [LARGE SCALE GENOMIC DNA]</scope>
    <source>
        <strain evidence="6 7">GS1</strain>
    </source>
</reference>
<gene>
    <name evidence="6" type="primary">flgL</name>
    <name evidence="6" type="ORF">GEV47_01990</name>
</gene>